<name>A0ABY1BPW9_9PSED</name>
<comment type="caution">
    <text evidence="4">The sequence shown here is derived from an EMBL/GenBank/DDBJ whole genome shotgun (WGS) entry which is preliminary data.</text>
</comment>
<dbReference type="SUPFAM" id="SSF52540">
    <property type="entry name" value="P-loop containing nucleoside triphosphate hydrolases"/>
    <property type="match status" value="1"/>
</dbReference>
<keyword evidence="1" id="KW-0547">Nucleotide-binding</keyword>
<dbReference type="Gene3D" id="3.40.50.300">
    <property type="entry name" value="P-loop containing nucleotide triphosphate hydrolases"/>
    <property type="match status" value="1"/>
</dbReference>
<dbReference type="Proteomes" id="UP000198512">
    <property type="component" value="Unassembled WGS sequence"/>
</dbReference>
<organism evidence="4 5">
    <name type="scientific">Pseudomonas cuatrocienegasensis</name>
    <dbReference type="NCBI Taxonomy" id="543360"/>
    <lineage>
        <taxon>Bacteria</taxon>
        <taxon>Pseudomonadati</taxon>
        <taxon>Pseudomonadota</taxon>
        <taxon>Gammaproteobacteria</taxon>
        <taxon>Pseudomonadales</taxon>
        <taxon>Pseudomonadaceae</taxon>
        <taxon>Pseudomonas</taxon>
    </lineage>
</organism>
<evidence type="ECO:0000256" key="1">
    <source>
        <dbReference type="ARBA" id="ARBA00022741"/>
    </source>
</evidence>
<evidence type="ECO:0000313" key="5">
    <source>
        <dbReference type="Proteomes" id="UP000198512"/>
    </source>
</evidence>
<dbReference type="InterPro" id="IPR027417">
    <property type="entry name" value="P-loop_NTPase"/>
</dbReference>
<dbReference type="EMBL" id="FOFP01000023">
    <property type="protein sequence ID" value="SER33934.1"/>
    <property type="molecule type" value="Genomic_DNA"/>
</dbReference>
<accession>A0ABY1BPW9</accession>
<dbReference type="InterPro" id="IPR010488">
    <property type="entry name" value="Zeta_toxin_domain"/>
</dbReference>
<sequence length="240" mass="27703">MTDQEKQLEVEALAFAKANKKAIAKRLTDPAIFLPEDDPVSVFMAGSPGAGKTETSIELLELYQQNGNRVLRIDPDELRNELPGYTGDNSWLFQRAISILVEKIHDLALKQKQSFLLDGTLSNYEVAEKNLQRSLDKLRFVQILYVYQEPQFAWDFVRAREAAEGRRIRPEHFIQQYFAARDVVNRLKRQFGKAIRVDLLQKDNDGSHRSYHANIDQIDNYVAEKYDRASIERMLNLSEA</sequence>
<reference evidence="4 5" key="1">
    <citation type="submission" date="2016-10" db="EMBL/GenBank/DDBJ databases">
        <authorList>
            <person name="Varghese N."/>
            <person name="Submissions S."/>
        </authorList>
    </citation>
    <scope>NUCLEOTIDE SEQUENCE [LARGE SCALE GENOMIC DNA]</scope>
    <source>
        <strain evidence="4 5">CIP 109853</strain>
    </source>
</reference>
<gene>
    <name evidence="4" type="ORF">SAMN05216600_12350</name>
</gene>
<feature type="domain" description="Zeta toxin" evidence="3">
    <location>
        <begin position="33"/>
        <end position="214"/>
    </location>
</feature>
<protein>
    <submittedName>
        <fullName evidence="4">Zeta toxin</fullName>
    </submittedName>
</protein>
<keyword evidence="5" id="KW-1185">Reference proteome</keyword>
<proteinExistence type="predicted"/>
<keyword evidence="2" id="KW-0067">ATP-binding</keyword>
<evidence type="ECO:0000259" key="3">
    <source>
        <dbReference type="Pfam" id="PF06414"/>
    </source>
</evidence>
<evidence type="ECO:0000313" key="4">
    <source>
        <dbReference type="EMBL" id="SER33934.1"/>
    </source>
</evidence>
<evidence type="ECO:0000256" key="2">
    <source>
        <dbReference type="ARBA" id="ARBA00022840"/>
    </source>
</evidence>
<dbReference type="Pfam" id="PF06414">
    <property type="entry name" value="Zeta_toxin"/>
    <property type="match status" value="1"/>
</dbReference>